<keyword evidence="1" id="KW-0489">Methyltransferase</keyword>
<gene>
    <name evidence="1" type="ORF">AR543_20830</name>
</gene>
<dbReference type="GO" id="GO:0008168">
    <property type="term" value="F:methyltransferase activity"/>
    <property type="evidence" value="ECO:0007669"/>
    <property type="project" value="UniProtKB-KW"/>
</dbReference>
<dbReference type="KEGG" id="pbv:AR543_20830"/>
<reference evidence="1 2" key="2">
    <citation type="journal article" date="2016" name="Int. J. Syst. Evol. Microbiol.">
        <title>Paenibacillus bovis sp. nov., isolated from raw yak (Bos grunniens) milk.</title>
        <authorList>
            <person name="Gao C."/>
            <person name="Han J."/>
            <person name="Liu Z."/>
            <person name="Xu X."/>
            <person name="Hang F."/>
            <person name="Wu Z."/>
        </authorList>
    </citation>
    <scope>NUCLEOTIDE SEQUENCE [LARGE SCALE GENOMIC DNA]</scope>
    <source>
        <strain evidence="1 2">BD3526</strain>
    </source>
</reference>
<dbReference type="OrthoDB" id="2649617at2"/>
<evidence type="ECO:0000313" key="1">
    <source>
        <dbReference type="EMBL" id="ANF98216.1"/>
    </source>
</evidence>
<evidence type="ECO:0000313" key="2">
    <source>
        <dbReference type="Proteomes" id="UP000078148"/>
    </source>
</evidence>
<dbReference type="AlphaFoldDB" id="A0A172ZKR4"/>
<keyword evidence="2" id="KW-1185">Reference proteome</keyword>
<dbReference type="Proteomes" id="UP000078148">
    <property type="component" value="Chromosome"/>
</dbReference>
<protein>
    <submittedName>
        <fullName evidence="1">O-methyltransferase</fullName>
    </submittedName>
</protein>
<organism evidence="1 2">
    <name type="scientific">Paenibacillus bovis</name>
    <dbReference type="NCBI Taxonomy" id="1616788"/>
    <lineage>
        <taxon>Bacteria</taxon>
        <taxon>Bacillati</taxon>
        <taxon>Bacillota</taxon>
        <taxon>Bacilli</taxon>
        <taxon>Bacillales</taxon>
        <taxon>Paenibacillaceae</taxon>
        <taxon>Paenibacillus</taxon>
    </lineage>
</organism>
<proteinExistence type="predicted"/>
<dbReference type="RefSeq" id="WP_060536294.1">
    <property type="nucleotide sequence ID" value="NZ_CP013023.1"/>
</dbReference>
<name>A0A172ZKR4_9BACL</name>
<dbReference type="EMBL" id="CP013023">
    <property type="protein sequence ID" value="ANF98216.1"/>
    <property type="molecule type" value="Genomic_DNA"/>
</dbReference>
<sequence>MPKNDLVSLARQLDIVFKELEKELSCLDSGTVFIQIRNNMIGKFGIKHNPIAGREGEWNGPEHGLSAIQIKSFRQMAIESLKFKNHWTHGEISYEFAVRKGLIAVDTVIESNYNMANHMIRYPRATYSDTNAELS</sequence>
<accession>A0A172ZKR4</accession>
<keyword evidence="1" id="KW-0808">Transferase</keyword>
<reference evidence="2" key="1">
    <citation type="submission" date="2015-10" db="EMBL/GenBank/DDBJ databases">
        <title>Genome of Paenibacillus bovis sp. nov.</title>
        <authorList>
            <person name="Wu Z."/>
            <person name="Gao C."/>
            <person name="Liu Z."/>
            <person name="Zheng H."/>
        </authorList>
    </citation>
    <scope>NUCLEOTIDE SEQUENCE [LARGE SCALE GENOMIC DNA]</scope>
    <source>
        <strain evidence="2">BD3526</strain>
    </source>
</reference>
<dbReference type="GO" id="GO:0032259">
    <property type="term" value="P:methylation"/>
    <property type="evidence" value="ECO:0007669"/>
    <property type="project" value="UniProtKB-KW"/>
</dbReference>
<dbReference type="STRING" id="1616788.AR543_20830"/>